<name>A0A9X2P278_9BACT</name>
<organism evidence="1 2">
    <name type="scientific">Aquiflexum gelatinilyticum</name>
    <dbReference type="NCBI Taxonomy" id="2961943"/>
    <lineage>
        <taxon>Bacteria</taxon>
        <taxon>Pseudomonadati</taxon>
        <taxon>Bacteroidota</taxon>
        <taxon>Cytophagia</taxon>
        <taxon>Cytophagales</taxon>
        <taxon>Cyclobacteriaceae</taxon>
        <taxon>Aquiflexum</taxon>
    </lineage>
</organism>
<dbReference type="RefSeq" id="WP_258422014.1">
    <property type="nucleotide sequence ID" value="NZ_JANSUY010000001.1"/>
</dbReference>
<keyword evidence="2" id="KW-1185">Reference proteome</keyword>
<dbReference type="EMBL" id="JANSUY010000001">
    <property type="protein sequence ID" value="MCR9014141.1"/>
    <property type="molecule type" value="Genomic_DNA"/>
</dbReference>
<reference evidence="1" key="1">
    <citation type="submission" date="2022-08" db="EMBL/GenBank/DDBJ databases">
        <authorList>
            <person name="Zhang D."/>
        </authorList>
    </citation>
    <scope>NUCLEOTIDE SEQUENCE</scope>
    <source>
        <strain evidence="1">XJ19-11</strain>
    </source>
</reference>
<accession>A0A9X2P278</accession>
<dbReference type="Pfam" id="PF16264">
    <property type="entry name" value="SatD"/>
    <property type="match status" value="1"/>
</dbReference>
<dbReference type="Proteomes" id="UP001142175">
    <property type="component" value="Unassembled WGS sequence"/>
</dbReference>
<gene>
    <name evidence="1" type="ORF">NU887_03780</name>
</gene>
<sequence length="214" mass="24618">MLAVITGDIVDSRKLANQQDWYLPLESLFNSWGPKNETWEIFRGDSFQVEISDSLEALKKAMFIKATLKSIKSQSQQKRTAPVDVRMAIGIGEREQNAESLGMRTGSAYINSGEAFEQLRTKEQNLLVKTPWEDFDKEMNLMLKLALIIMDNWSNNSAEIMKIILERPGLKQVEIGEILGIEQNSVSARLRRAYHSEMLELHDLYREKLKRLMP</sequence>
<dbReference type="AlphaFoldDB" id="A0A9X2P278"/>
<evidence type="ECO:0000313" key="1">
    <source>
        <dbReference type="EMBL" id="MCR9014141.1"/>
    </source>
</evidence>
<evidence type="ECO:0000313" key="2">
    <source>
        <dbReference type="Proteomes" id="UP001142175"/>
    </source>
</evidence>
<dbReference type="InterPro" id="IPR032580">
    <property type="entry name" value="SatD"/>
</dbReference>
<proteinExistence type="predicted"/>
<protein>
    <submittedName>
        <fullName evidence="1">SatD family protein</fullName>
    </submittedName>
</protein>
<comment type="caution">
    <text evidence="1">The sequence shown here is derived from an EMBL/GenBank/DDBJ whole genome shotgun (WGS) entry which is preliminary data.</text>
</comment>